<evidence type="ECO:0000313" key="1">
    <source>
        <dbReference type="EMBL" id="MBW0542012.1"/>
    </source>
</evidence>
<gene>
    <name evidence="1" type="ORF">O181_081727</name>
</gene>
<proteinExistence type="predicted"/>
<sequence>MLRWQIAVQEYRGNMTIVHKAGKLHKDSDGLSRWALANTPDNPAYVALEEEPKVPFEGINIADIGTEFFKKSENIISKTGISIS</sequence>
<protein>
    <submittedName>
        <fullName evidence="1">Uncharacterized protein</fullName>
    </submittedName>
</protein>
<name>A0A9Q3FR91_9BASI</name>
<dbReference type="OrthoDB" id="425619at2759"/>
<accession>A0A9Q3FR91</accession>
<comment type="caution">
    <text evidence="1">The sequence shown here is derived from an EMBL/GenBank/DDBJ whole genome shotgun (WGS) entry which is preliminary data.</text>
</comment>
<reference evidence="1" key="1">
    <citation type="submission" date="2021-03" db="EMBL/GenBank/DDBJ databases">
        <title>Draft genome sequence of rust myrtle Austropuccinia psidii MF-1, a brazilian biotype.</title>
        <authorList>
            <person name="Quecine M.C."/>
            <person name="Pachon D.M.R."/>
            <person name="Bonatelli M.L."/>
            <person name="Correr F.H."/>
            <person name="Franceschini L.M."/>
            <person name="Leite T.F."/>
            <person name="Margarido G.R.A."/>
            <person name="Almeida C.A."/>
            <person name="Ferrarezi J.A."/>
            <person name="Labate C.A."/>
        </authorList>
    </citation>
    <scope>NUCLEOTIDE SEQUENCE</scope>
    <source>
        <strain evidence="1">MF-1</strain>
    </source>
</reference>
<organism evidence="1 2">
    <name type="scientific">Austropuccinia psidii MF-1</name>
    <dbReference type="NCBI Taxonomy" id="1389203"/>
    <lineage>
        <taxon>Eukaryota</taxon>
        <taxon>Fungi</taxon>
        <taxon>Dikarya</taxon>
        <taxon>Basidiomycota</taxon>
        <taxon>Pucciniomycotina</taxon>
        <taxon>Pucciniomycetes</taxon>
        <taxon>Pucciniales</taxon>
        <taxon>Sphaerophragmiaceae</taxon>
        <taxon>Austropuccinia</taxon>
    </lineage>
</organism>
<dbReference type="EMBL" id="AVOT02046692">
    <property type="protein sequence ID" value="MBW0542012.1"/>
    <property type="molecule type" value="Genomic_DNA"/>
</dbReference>
<dbReference type="Proteomes" id="UP000765509">
    <property type="component" value="Unassembled WGS sequence"/>
</dbReference>
<evidence type="ECO:0000313" key="2">
    <source>
        <dbReference type="Proteomes" id="UP000765509"/>
    </source>
</evidence>
<dbReference type="AlphaFoldDB" id="A0A9Q3FR91"/>
<keyword evidence="2" id="KW-1185">Reference proteome</keyword>